<proteinExistence type="predicted"/>
<dbReference type="GO" id="GO:0019693">
    <property type="term" value="P:ribose phosphate metabolic process"/>
    <property type="evidence" value="ECO:0007669"/>
    <property type="project" value="TreeGrafter"/>
</dbReference>
<organism evidence="4 5">
    <name type="scientific">Clavibacter michiganensis</name>
    <dbReference type="NCBI Taxonomy" id="28447"/>
    <lineage>
        <taxon>Bacteria</taxon>
        <taxon>Bacillati</taxon>
        <taxon>Actinomycetota</taxon>
        <taxon>Actinomycetes</taxon>
        <taxon>Micrococcales</taxon>
        <taxon>Microbacteriaceae</taxon>
        <taxon>Clavibacter</taxon>
    </lineage>
</organism>
<dbReference type="AlphaFoldDB" id="A0A2S5VL22"/>
<dbReference type="CDD" id="cd24158">
    <property type="entry name" value="NUDIX_ADPRase_Rv1700"/>
    <property type="match status" value="1"/>
</dbReference>
<gene>
    <name evidence="4" type="ORF">C5E16_15290</name>
</gene>
<dbReference type="GO" id="GO:0006753">
    <property type="term" value="P:nucleoside phosphate metabolic process"/>
    <property type="evidence" value="ECO:0007669"/>
    <property type="project" value="TreeGrafter"/>
</dbReference>
<dbReference type="SUPFAM" id="SSF55811">
    <property type="entry name" value="Nudix"/>
    <property type="match status" value="1"/>
</dbReference>
<dbReference type="PROSITE" id="PS51462">
    <property type="entry name" value="NUDIX"/>
    <property type="match status" value="1"/>
</dbReference>
<evidence type="ECO:0000256" key="2">
    <source>
        <dbReference type="SAM" id="MobiDB-lite"/>
    </source>
</evidence>
<dbReference type="InterPro" id="IPR000086">
    <property type="entry name" value="NUDIX_hydrolase_dom"/>
</dbReference>
<feature type="region of interest" description="Disordered" evidence="2">
    <location>
        <begin position="200"/>
        <end position="223"/>
    </location>
</feature>
<dbReference type="GO" id="GO:0016787">
    <property type="term" value="F:hydrolase activity"/>
    <property type="evidence" value="ECO:0007669"/>
    <property type="project" value="UniProtKB-KW"/>
</dbReference>
<dbReference type="PANTHER" id="PTHR11839">
    <property type="entry name" value="UDP/ADP-SUGAR PYROPHOSPHATASE"/>
    <property type="match status" value="1"/>
</dbReference>
<dbReference type="GO" id="GO:0005829">
    <property type="term" value="C:cytosol"/>
    <property type="evidence" value="ECO:0007669"/>
    <property type="project" value="TreeGrafter"/>
</dbReference>
<keyword evidence="1" id="KW-0378">Hydrolase</keyword>
<feature type="domain" description="Nudix hydrolase" evidence="3">
    <location>
        <begin position="54"/>
        <end position="191"/>
    </location>
</feature>
<comment type="caution">
    <text evidence="4">The sequence shown here is derived from an EMBL/GenBank/DDBJ whole genome shotgun (WGS) entry which is preliminary data.</text>
</comment>
<evidence type="ECO:0000313" key="4">
    <source>
        <dbReference type="EMBL" id="PPF63572.1"/>
    </source>
</evidence>
<dbReference type="InterPro" id="IPR015797">
    <property type="entry name" value="NUDIX_hydrolase-like_dom_sf"/>
</dbReference>
<dbReference type="Pfam" id="PF00293">
    <property type="entry name" value="NUDIX"/>
    <property type="match status" value="1"/>
</dbReference>
<evidence type="ECO:0000256" key="1">
    <source>
        <dbReference type="ARBA" id="ARBA00022801"/>
    </source>
</evidence>
<dbReference type="RefSeq" id="WP_104291356.1">
    <property type="nucleotide sequence ID" value="NZ_PSXY01000042.1"/>
</dbReference>
<accession>A0A2S5VL22</accession>
<sequence>MTDAATGSPADGLHDDPVSYEITSSERVFEGRIWDVRRETFAYGDGEITREFVDHTGAVAVLAIDDEDRVLLIKQYRHPVRMREWEIPAGLLDVTDEPPLTAVQRELAEEADLEAAEWSVLAEYLTTPGGSDEAIRVYLARGLTPTAEAFARTDEEADIEKRWVDLDEVVSAVLERRIQNPSTVIAVLQAHVARSRGWADLGPADAPWPRHPKLRQDGTAPAS</sequence>
<name>A0A2S5VL22_9MICO</name>
<dbReference type="Gene3D" id="3.90.79.10">
    <property type="entry name" value="Nucleoside Triphosphate Pyrophosphohydrolase"/>
    <property type="match status" value="1"/>
</dbReference>
<evidence type="ECO:0000313" key="5">
    <source>
        <dbReference type="Proteomes" id="UP000239241"/>
    </source>
</evidence>
<protein>
    <submittedName>
        <fullName evidence="4">ADP-ribose pyrophosphatase</fullName>
    </submittedName>
</protein>
<reference evidence="4 5" key="1">
    <citation type="submission" date="2018-02" db="EMBL/GenBank/DDBJ databases">
        <title>Bacteriophage NCPPB3778 and a type I-E CRISPR drive the evolution of the US Biological Select Agent, Rathayibacter toxicus.</title>
        <authorList>
            <person name="Davis E.W.II."/>
            <person name="Tabima J.F."/>
            <person name="Weisberg A.J."/>
            <person name="Lopes L.D."/>
            <person name="Wiseman M.S."/>
            <person name="Wiseman M.S."/>
            <person name="Pupko T."/>
            <person name="Belcher M.S."/>
            <person name="Sechler A.J."/>
            <person name="Tancos M.A."/>
            <person name="Schroeder B.K."/>
            <person name="Murray T.D."/>
            <person name="Luster D.G."/>
            <person name="Schneider W.L."/>
            <person name="Rogers E."/>
            <person name="Andreote F.D."/>
            <person name="Grunwald N.J."/>
            <person name="Putnam M.L."/>
            <person name="Chang J.H."/>
        </authorList>
    </citation>
    <scope>NUCLEOTIDE SEQUENCE [LARGE SCALE GENOMIC DNA]</scope>
    <source>
        <strain evidence="4 5">AY1B3</strain>
    </source>
</reference>
<dbReference type="EMBL" id="PSXY01000042">
    <property type="protein sequence ID" value="PPF63572.1"/>
    <property type="molecule type" value="Genomic_DNA"/>
</dbReference>
<evidence type="ECO:0000259" key="3">
    <source>
        <dbReference type="PROSITE" id="PS51462"/>
    </source>
</evidence>
<dbReference type="Proteomes" id="UP000239241">
    <property type="component" value="Unassembled WGS sequence"/>
</dbReference>
<dbReference type="PANTHER" id="PTHR11839:SF31">
    <property type="entry name" value="ADP-RIBOSE PYROPHOSPHATASE"/>
    <property type="match status" value="1"/>
</dbReference>